<gene>
    <name evidence="2" type="ORF">J2S05_000153</name>
</gene>
<proteinExistence type="predicted"/>
<sequence>MSQWRRIDTFIRIFFFVPIFTFSMIMTFGHYGSTNTLHFALGGVAVMMLTLGINAWRFNKRKDALTNFICGVILLLVIGIVRFIY</sequence>
<reference evidence="2 3" key="1">
    <citation type="submission" date="2023-07" db="EMBL/GenBank/DDBJ databases">
        <title>Genomic Encyclopedia of Type Strains, Phase IV (KMG-IV): sequencing the most valuable type-strain genomes for metagenomic binning, comparative biology and taxonomic classification.</title>
        <authorList>
            <person name="Goeker M."/>
        </authorList>
    </citation>
    <scope>NUCLEOTIDE SEQUENCE [LARGE SCALE GENOMIC DNA]</scope>
    <source>
        <strain evidence="2 3">DSM 19154</strain>
    </source>
</reference>
<feature type="transmembrane region" description="Helical" evidence="1">
    <location>
        <begin position="37"/>
        <end position="57"/>
    </location>
</feature>
<keyword evidence="1" id="KW-0472">Membrane</keyword>
<evidence type="ECO:0000313" key="3">
    <source>
        <dbReference type="Proteomes" id="UP001225034"/>
    </source>
</evidence>
<keyword evidence="1" id="KW-0812">Transmembrane</keyword>
<keyword evidence="1" id="KW-1133">Transmembrane helix</keyword>
<name>A0ABT9YEB5_9BACI</name>
<protein>
    <submittedName>
        <fullName evidence="2">Uncharacterized membrane protein YdcZ (DUF606 family)</fullName>
    </submittedName>
</protein>
<feature type="transmembrane region" description="Helical" evidence="1">
    <location>
        <begin position="64"/>
        <end position="84"/>
    </location>
</feature>
<evidence type="ECO:0000256" key="1">
    <source>
        <dbReference type="SAM" id="Phobius"/>
    </source>
</evidence>
<accession>A0ABT9YEB5</accession>
<comment type="caution">
    <text evidence="2">The sequence shown here is derived from an EMBL/GenBank/DDBJ whole genome shotgun (WGS) entry which is preliminary data.</text>
</comment>
<dbReference type="RefSeq" id="WP_306979020.1">
    <property type="nucleotide sequence ID" value="NZ_JAUSUA010000001.1"/>
</dbReference>
<dbReference type="EMBL" id="JAUSUA010000001">
    <property type="protein sequence ID" value="MDQ0205379.1"/>
    <property type="molecule type" value="Genomic_DNA"/>
</dbReference>
<dbReference type="Proteomes" id="UP001225034">
    <property type="component" value="Unassembled WGS sequence"/>
</dbReference>
<organism evidence="2 3">
    <name type="scientific">Alkalicoccobacillus murimartini</name>
    <dbReference type="NCBI Taxonomy" id="171685"/>
    <lineage>
        <taxon>Bacteria</taxon>
        <taxon>Bacillati</taxon>
        <taxon>Bacillota</taxon>
        <taxon>Bacilli</taxon>
        <taxon>Bacillales</taxon>
        <taxon>Bacillaceae</taxon>
        <taxon>Alkalicoccobacillus</taxon>
    </lineage>
</organism>
<keyword evidence="3" id="KW-1185">Reference proteome</keyword>
<feature type="transmembrane region" description="Helical" evidence="1">
    <location>
        <begin position="12"/>
        <end position="31"/>
    </location>
</feature>
<evidence type="ECO:0000313" key="2">
    <source>
        <dbReference type="EMBL" id="MDQ0205379.1"/>
    </source>
</evidence>